<dbReference type="Gene3D" id="1.10.260.40">
    <property type="entry name" value="lambda repressor-like DNA-binding domains"/>
    <property type="match status" value="1"/>
</dbReference>
<protein>
    <submittedName>
        <fullName evidence="1">Cro/Cl family transcriptional regulator</fullName>
    </submittedName>
</protein>
<dbReference type="GO" id="GO:0003677">
    <property type="term" value="F:DNA binding"/>
    <property type="evidence" value="ECO:0007669"/>
    <property type="project" value="InterPro"/>
</dbReference>
<name>A0A2S8IY34_BURCE</name>
<accession>A0A2S8IY34</accession>
<dbReference type="InterPro" id="IPR031856">
    <property type="entry name" value="YdaS_toxin-like"/>
</dbReference>
<comment type="caution">
    <text evidence="1">The sequence shown here is derived from an EMBL/GenBank/DDBJ whole genome shotgun (WGS) entry which is preliminary data.</text>
</comment>
<sequence length="88" mass="9767">MEKLKVFLNSLTTAKQREFAQRVGTSVNYLRKAICRKQQLGAGFCIAIERESGGAVRCEDLQPSVDWAFLRTGPARGTQPALLAEGRR</sequence>
<dbReference type="AlphaFoldDB" id="A0A2S8IY34"/>
<gene>
    <name evidence="1" type="ORF">C5615_09645</name>
</gene>
<dbReference type="RefSeq" id="WP_105390498.1">
    <property type="nucleotide sequence ID" value="NZ_PUIQ01000009.1"/>
</dbReference>
<dbReference type="Proteomes" id="UP000238206">
    <property type="component" value="Unassembled WGS sequence"/>
</dbReference>
<reference evidence="1 2" key="1">
    <citation type="submission" date="2018-02" db="EMBL/GenBank/DDBJ databases">
        <title>Draft genome sequencing of Burkholderia cepacia Y14-15.</title>
        <authorList>
            <person name="Zheng B.-X."/>
        </authorList>
    </citation>
    <scope>NUCLEOTIDE SEQUENCE [LARGE SCALE GENOMIC DNA]</scope>
    <source>
        <strain evidence="1 2">Y14-15</strain>
    </source>
</reference>
<evidence type="ECO:0000313" key="2">
    <source>
        <dbReference type="Proteomes" id="UP000238206"/>
    </source>
</evidence>
<proteinExistence type="predicted"/>
<evidence type="ECO:0000313" key="1">
    <source>
        <dbReference type="EMBL" id="PQP19697.1"/>
    </source>
</evidence>
<dbReference type="EMBL" id="PUIQ01000009">
    <property type="protein sequence ID" value="PQP19697.1"/>
    <property type="molecule type" value="Genomic_DNA"/>
</dbReference>
<dbReference type="InterPro" id="IPR010982">
    <property type="entry name" value="Lambda_DNA-bd_dom_sf"/>
</dbReference>
<organism evidence="1 2">
    <name type="scientific">Burkholderia cepacia</name>
    <name type="common">Pseudomonas cepacia</name>
    <dbReference type="NCBI Taxonomy" id="292"/>
    <lineage>
        <taxon>Bacteria</taxon>
        <taxon>Pseudomonadati</taxon>
        <taxon>Pseudomonadota</taxon>
        <taxon>Betaproteobacteria</taxon>
        <taxon>Burkholderiales</taxon>
        <taxon>Burkholderiaceae</taxon>
        <taxon>Burkholderia</taxon>
        <taxon>Burkholderia cepacia complex</taxon>
    </lineage>
</organism>
<dbReference type="Pfam" id="PF15943">
    <property type="entry name" value="YdaS_toxin"/>
    <property type="match status" value="1"/>
</dbReference>